<dbReference type="InterPro" id="IPR010994">
    <property type="entry name" value="RuvA_2-like"/>
</dbReference>
<dbReference type="Pfam" id="PF12836">
    <property type="entry name" value="HHH_3"/>
    <property type="match status" value="1"/>
</dbReference>
<dbReference type="RefSeq" id="WP_186997534.1">
    <property type="nucleotide sequence ID" value="NZ_JACOOR010000004.1"/>
</dbReference>
<keyword evidence="2" id="KW-0732">Signal</keyword>
<accession>A0A923LCH3</accession>
<dbReference type="Gene3D" id="1.10.150.280">
    <property type="entry name" value="AF1531-like domain"/>
    <property type="match status" value="1"/>
</dbReference>
<feature type="signal peptide" evidence="2">
    <location>
        <begin position="1"/>
        <end position="23"/>
    </location>
</feature>
<dbReference type="Proteomes" id="UP000649345">
    <property type="component" value="Unassembled WGS sequence"/>
</dbReference>
<gene>
    <name evidence="4" type="ORF">H8S44_07670</name>
</gene>
<evidence type="ECO:0000313" key="4">
    <source>
        <dbReference type="EMBL" id="MBC5659645.1"/>
    </source>
</evidence>
<organism evidence="4 5">
    <name type="scientific">Anaerosacchariphilus hominis</name>
    <dbReference type="NCBI Taxonomy" id="2763017"/>
    <lineage>
        <taxon>Bacteria</taxon>
        <taxon>Bacillati</taxon>
        <taxon>Bacillota</taxon>
        <taxon>Clostridia</taxon>
        <taxon>Lachnospirales</taxon>
        <taxon>Lachnospiraceae</taxon>
        <taxon>Anaerosacchariphilus</taxon>
    </lineage>
</organism>
<proteinExistence type="predicted"/>
<evidence type="ECO:0000256" key="1">
    <source>
        <dbReference type="SAM" id="MobiDB-lite"/>
    </source>
</evidence>
<dbReference type="PANTHER" id="PTHR21180:SF32">
    <property type="entry name" value="ENDONUCLEASE_EXONUCLEASE_PHOSPHATASE FAMILY DOMAIN-CONTAINING PROTEIN 1"/>
    <property type="match status" value="1"/>
</dbReference>
<feature type="region of interest" description="Disordered" evidence="1">
    <location>
        <begin position="42"/>
        <end position="78"/>
    </location>
</feature>
<dbReference type="InterPro" id="IPR019554">
    <property type="entry name" value="Soluble_ligand-bd"/>
</dbReference>
<dbReference type="Gene3D" id="3.10.560.10">
    <property type="entry name" value="Outer membrane lipoprotein wza domain like"/>
    <property type="match status" value="1"/>
</dbReference>
<dbReference type="AlphaFoldDB" id="A0A923LCH3"/>
<comment type="caution">
    <text evidence="4">The sequence shown here is derived from an EMBL/GenBank/DDBJ whole genome shotgun (WGS) entry which is preliminary data.</text>
</comment>
<dbReference type="GO" id="GO:0015628">
    <property type="term" value="P:protein secretion by the type II secretion system"/>
    <property type="evidence" value="ECO:0007669"/>
    <property type="project" value="TreeGrafter"/>
</dbReference>
<evidence type="ECO:0000259" key="3">
    <source>
        <dbReference type="Pfam" id="PF10531"/>
    </source>
</evidence>
<evidence type="ECO:0000313" key="5">
    <source>
        <dbReference type="Proteomes" id="UP000649345"/>
    </source>
</evidence>
<feature type="compositionally biased region" description="Acidic residues" evidence="1">
    <location>
        <begin position="46"/>
        <end position="58"/>
    </location>
</feature>
<feature type="domain" description="Soluble ligand binding" evidence="3">
    <location>
        <begin position="86"/>
        <end position="137"/>
    </location>
</feature>
<sequence length="233" mass="25261">MRVKQIKNRVGMMVLFLSFCMVSGLTGCKGRAVLYDSARETKTAAENEETESEETAEELTDRTKENSAEGDEVQQPDTGQTEMIRIYICGEVTSPGVYGLPAGSRIEDAVQAAGGMTETAAPTWLNLAEPITDGQKIEVPSEEKAQKWEEARLGTGTDMGSDGTSGIQSSEKVNLNRATAQELMTLPGIGESKAGEIIRYREAHGAFSKPEDLMKIPGIKEGVFHKIQDQITV</sequence>
<name>A0A923LCH3_9FIRM</name>
<dbReference type="PROSITE" id="PS51257">
    <property type="entry name" value="PROKAR_LIPOPROTEIN"/>
    <property type="match status" value="1"/>
</dbReference>
<dbReference type="NCBIfam" id="TIGR00426">
    <property type="entry name" value="competence protein ComEA helix-hairpin-helix repeat region"/>
    <property type="match status" value="1"/>
</dbReference>
<dbReference type="SUPFAM" id="SSF47781">
    <property type="entry name" value="RuvA domain 2-like"/>
    <property type="match status" value="1"/>
</dbReference>
<dbReference type="PANTHER" id="PTHR21180">
    <property type="entry name" value="ENDONUCLEASE/EXONUCLEASE/PHOSPHATASE FAMILY DOMAIN-CONTAINING PROTEIN 1"/>
    <property type="match status" value="1"/>
</dbReference>
<dbReference type="EMBL" id="JACOOR010000004">
    <property type="protein sequence ID" value="MBC5659645.1"/>
    <property type="molecule type" value="Genomic_DNA"/>
</dbReference>
<feature type="chain" id="PRO_5039172940" evidence="2">
    <location>
        <begin position="24"/>
        <end position="233"/>
    </location>
</feature>
<dbReference type="InterPro" id="IPR004509">
    <property type="entry name" value="Competence_ComEA_HhH"/>
</dbReference>
<protein>
    <submittedName>
        <fullName evidence="4">Helix-hairpin-helix domain-containing protein</fullName>
    </submittedName>
</protein>
<evidence type="ECO:0000256" key="2">
    <source>
        <dbReference type="SAM" id="SignalP"/>
    </source>
</evidence>
<dbReference type="Pfam" id="PF10531">
    <property type="entry name" value="SLBB"/>
    <property type="match status" value="1"/>
</dbReference>
<reference evidence="4" key="1">
    <citation type="submission" date="2020-08" db="EMBL/GenBank/DDBJ databases">
        <title>Genome public.</title>
        <authorList>
            <person name="Liu C."/>
            <person name="Sun Q."/>
        </authorList>
    </citation>
    <scope>NUCLEOTIDE SEQUENCE</scope>
    <source>
        <strain evidence="4">NSJ-68</strain>
    </source>
</reference>
<dbReference type="GO" id="GO:0015627">
    <property type="term" value="C:type II protein secretion system complex"/>
    <property type="evidence" value="ECO:0007669"/>
    <property type="project" value="TreeGrafter"/>
</dbReference>
<dbReference type="InterPro" id="IPR051675">
    <property type="entry name" value="Endo/Exo/Phosphatase_dom_1"/>
</dbReference>
<keyword evidence="5" id="KW-1185">Reference proteome</keyword>